<reference evidence="2 3" key="1">
    <citation type="journal article" date="2019" name="Int. J. Syst. Evol. Microbiol.">
        <title>The Global Catalogue of Microorganisms (GCM) 10K type strain sequencing project: providing services to taxonomists for standard genome sequencing and annotation.</title>
        <authorList>
            <consortium name="The Broad Institute Genomics Platform"/>
            <consortium name="The Broad Institute Genome Sequencing Center for Infectious Disease"/>
            <person name="Wu L."/>
            <person name="Ma J."/>
        </authorList>
    </citation>
    <scope>NUCLEOTIDE SEQUENCE [LARGE SCALE GENOMIC DNA]</scope>
    <source>
        <strain evidence="2 3">JCM 4788</strain>
    </source>
</reference>
<keyword evidence="3" id="KW-1185">Reference proteome</keyword>
<dbReference type="Proteomes" id="UP001500879">
    <property type="component" value="Unassembled WGS sequence"/>
</dbReference>
<dbReference type="InterPro" id="IPR057999">
    <property type="entry name" value="Gp49"/>
</dbReference>
<dbReference type="RefSeq" id="WP_344024086.1">
    <property type="nucleotide sequence ID" value="NZ_BAAABX010000032.1"/>
</dbReference>
<gene>
    <name evidence="2" type="ORF">GCM10010357_29230</name>
</gene>
<feature type="region of interest" description="Disordered" evidence="1">
    <location>
        <begin position="1"/>
        <end position="28"/>
    </location>
</feature>
<dbReference type="EMBL" id="BAAABX010000032">
    <property type="protein sequence ID" value="GAA0406408.1"/>
    <property type="molecule type" value="Genomic_DNA"/>
</dbReference>
<dbReference type="Pfam" id="PF25690">
    <property type="entry name" value="Phage_gp49"/>
    <property type="match status" value="1"/>
</dbReference>
<accession>A0ABN0YR07</accession>
<evidence type="ECO:0000256" key="1">
    <source>
        <dbReference type="SAM" id="MobiDB-lite"/>
    </source>
</evidence>
<proteinExistence type="predicted"/>
<sequence>MTPDDPFADVSPWNTPTTPITEEKPLTNPTTVVPAAVHAPMAGGHKVRVTLKGGTGYDAPWVTIDGTDIADAAAQLSRTDEVKRLLDAAAKAGSYFASTGTTTKSEVAPKRFENGKVVPSGSTEHQGVTTCPHGRTHVAKGGWEAYFCNADERAGEEKCPAAFLNKKTGRFELKLA</sequence>
<comment type="caution">
    <text evidence="2">The sequence shown here is derived from an EMBL/GenBank/DDBJ whole genome shotgun (WGS) entry which is preliminary data.</text>
</comment>
<evidence type="ECO:0000313" key="3">
    <source>
        <dbReference type="Proteomes" id="UP001500879"/>
    </source>
</evidence>
<name>A0ABN0YR07_9ACTN</name>
<organism evidence="2 3">
    <name type="scientific">Streptomyces luteireticuli</name>
    <dbReference type="NCBI Taxonomy" id="173858"/>
    <lineage>
        <taxon>Bacteria</taxon>
        <taxon>Bacillati</taxon>
        <taxon>Actinomycetota</taxon>
        <taxon>Actinomycetes</taxon>
        <taxon>Kitasatosporales</taxon>
        <taxon>Streptomycetaceae</taxon>
        <taxon>Streptomyces</taxon>
    </lineage>
</organism>
<protein>
    <submittedName>
        <fullName evidence="2">Uncharacterized protein</fullName>
    </submittedName>
</protein>
<evidence type="ECO:0000313" key="2">
    <source>
        <dbReference type="EMBL" id="GAA0406408.1"/>
    </source>
</evidence>